<comment type="caution">
    <text evidence="2">The sequence shown here is derived from an EMBL/GenBank/DDBJ whole genome shotgun (WGS) entry which is preliminary data.</text>
</comment>
<dbReference type="InterPro" id="IPR013762">
    <property type="entry name" value="Integrase-like_cat_sf"/>
</dbReference>
<reference evidence="2 3" key="1">
    <citation type="submission" date="2018-11" db="EMBL/GenBank/DDBJ databases">
        <title>The draft genome sequence of Amphritea opalescens ANRC-JH13T.</title>
        <authorList>
            <person name="Fang Z."/>
            <person name="Zhang Y."/>
            <person name="Han X."/>
        </authorList>
    </citation>
    <scope>NUCLEOTIDE SEQUENCE [LARGE SCALE GENOMIC DNA]</scope>
    <source>
        <strain evidence="2 3">ANRC-JH13</strain>
    </source>
</reference>
<organism evidence="2 3">
    <name type="scientific">Amphritea opalescens</name>
    <dbReference type="NCBI Taxonomy" id="2490544"/>
    <lineage>
        <taxon>Bacteria</taxon>
        <taxon>Pseudomonadati</taxon>
        <taxon>Pseudomonadota</taxon>
        <taxon>Gammaproteobacteria</taxon>
        <taxon>Oceanospirillales</taxon>
        <taxon>Oceanospirillaceae</taxon>
        <taxon>Amphritea</taxon>
    </lineage>
</organism>
<dbReference type="RefSeq" id="WP_126157294.1">
    <property type="nucleotide sequence ID" value="NZ_RQXW01000002.1"/>
</dbReference>
<dbReference type="OrthoDB" id="8883268at2"/>
<keyword evidence="1" id="KW-0233">DNA recombination</keyword>
<evidence type="ECO:0000313" key="3">
    <source>
        <dbReference type="Proteomes" id="UP000283087"/>
    </source>
</evidence>
<gene>
    <name evidence="2" type="ORF">EH243_03755</name>
</gene>
<protein>
    <submittedName>
        <fullName evidence="2">Site-specific integrase</fullName>
    </submittedName>
</protein>
<dbReference type="Proteomes" id="UP000283087">
    <property type="component" value="Unassembled WGS sequence"/>
</dbReference>
<keyword evidence="3" id="KW-1185">Reference proteome</keyword>
<dbReference type="GO" id="GO:0003677">
    <property type="term" value="F:DNA binding"/>
    <property type="evidence" value="ECO:0007669"/>
    <property type="project" value="InterPro"/>
</dbReference>
<dbReference type="InterPro" id="IPR011010">
    <property type="entry name" value="DNA_brk_join_enz"/>
</dbReference>
<evidence type="ECO:0000256" key="1">
    <source>
        <dbReference type="ARBA" id="ARBA00023172"/>
    </source>
</evidence>
<accession>A0A430KUZ6</accession>
<dbReference type="GO" id="GO:0006310">
    <property type="term" value="P:DNA recombination"/>
    <property type="evidence" value="ECO:0007669"/>
    <property type="project" value="UniProtKB-KW"/>
</dbReference>
<dbReference type="AlphaFoldDB" id="A0A430KUZ6"/>
<dbReference type="EMBL" id="RQXW01000002">
    <property type="protein sequence ID" value="RTE67327.1"/>
    <property type="molecule type" value="Genomic_DNA"/>
</dbReference>
<proteinExistence type="predicted"/>
<name>A0A430KUZ6_9GAMM</name>
<dbReference type="GO" id="GO:0015074">
    <property type="term" value="P:DNA integration"/>
    <property type="evidence" value="ECO:0007669"/>
    <property type="project" value="InterPro"/>
</dbReference>
<sequence>MNKKTEIEYRNLAAYFYKQHEITQPTAKSICDALKQCAADYRPDYWRRLRTALALVAKENGFYKAADKIRATINPITADRNKRSQIKPKQKRQKTVNAADEKQLLDYLVKQKEKTVFAGVSLVSHLGCRPAELRNLKFMGSCYIVISSAKKTEDGTRGLDRILEIEDSSIFNSLKECHEMLITAPYVDPVRYVQRRLETLTQRLWPKRKVHPSLYSWRHQMGADLKASDMPPEAIAAIMGHQSVSSVEVYGNSRSAQHARHYLKPDRKTVQQVEKRNQHRLTKHKNEPITLNNISRWVKQNYHAARG</sequence>
<dbReference type="SUPFAM" id="SSF56349">
    <property type="entry name" value="DNA breaking-rejoining enzymes"/>
    <property type="match status" value="1"/>
</dbReference>
<evidence type="ECO:0000313" key="2">
    <source>
        <dbReference type="EMBL" id="RTE67327.1"/>
    </source>
</evidence>
<dbReference type="Gene3D" id="1.10.443.10">
    <property type="entry name" value="Intergrase catalytic core"/>
    <property type="match status" value="1"/>
</dbReference>